<dbReference type="SUPFAM" id="SSF55957">
    <property type="entry name" value="Phosphoglucomutase, C-terminal domain"/>
    <property type="match status" value="1"/>
</dbReference>
<dbReference type="Gene3D" id="3.40.120.10">
    <property type="entry name" value="Alpha-D-Glucose-1,6-Bisphosphate, subunit A, domain 3"/>
    <property type="match status" value="3"/>
</dbReference>
<comment type="caution">
    <text evidence="13">The sequence shown here is derived from an EMBL/GenBank/DDBJ whole genome shotgun (WGS) entry which is preliminary data.</text>
</comment>
<evidence type="ECO:0000256" key="4">
    <source>
        <dbReference type="ARBA" id="ARBA00022723"/>
    </source>
</evidence>
<comment type="similarity">
    <text evidence="2 7">Belongs to the phosphohexose mutase family.</text>
</comment>
<keyword evidence="14" id="KW-1185">Reference proteome</keyword>
<name>A0A9W5VWY5_9ACTO</name>
<feature type="region of interest" description="Disordered" evidence="8">
    <location>
        <begin position="155"/>
        <end position="174"/>
    </location>
</feature>
<evidence type="ECO:0000313" key="13">
    <source>
        <dbReference type="EMBL" id="EPD31413.1"/>
    </source>
</evidence>
<evidence type="ECO:0000259" key="10">
    <source>
        <dbReference type="Pfam" id="PF02878"/>
    </source>
</evidence>
<dbReference type="InterPro" id="IPR005852">
    <property type="entry name" value="PGM_a-D-Glc-sp"/>
</dbReference>
<dbReference type="AlphaFoldDB" id="A0A9W5VWY5"/>
<dbReference type="InterPro" id="IPR036900">
    <property type="entry name" value="A-D-PHexomutase_C_sf"/>
</dbReference>
<keyword evidence="3" id="KW-0597">Phosphoprotein</keyword>
<feature type="domain" description="Alpha-D-phosphohexomutase C-terminal" evidence="9">
    <location>
        <begin position="502"/>
        <end position="561"/>
    </location>
</feature>
<evidence type="ECO:0000256" key="1">
    <source>
        <dbReference type="ARBA" id="ARBA00001946"/>
    </source>
</evidence>
<dbReference type="PROSITE" id="PS00710">
    <property type="entry name" value="PGM_PMM"/>
    <property type="match status" value="1"/>
</dbReference>
<dbReference type="NCBIfam" id="TIGR01132">
    <property type="entry name" value="pgm"/>
    <property type="match status" value="1"/>
</dbReference>
<dbReference type="Pfam" id="PF00408">
    <property type="entry name" value="PGM_PMM_IV"/>
    <property type="match status" value="1"/>
</dbReference>
<evidence type="ECO:0000313" key="14">
    <source>
        <dbReference type="Proteomes" id="UP000014387"/>
    </source>
</evidence>
<evidence type="ECO:0000259" key="12">
    <source>
        <dbReference type="Pfam" id="PF02880"/>
    </source>
</evidence>
<dbReference type="InterPro" id="IPR005844">
    <property type="entry name" value="A-D-PHexomutase_a/b/a-I"/>
</dbReference>
<evidence type="ECO:0000256" key="2">
    <source>
        <dbReference type="ARBA" id="ARBA00010231"/>
    </source>
</evidence>
<gene>
    <name evidence="13" type="ORF">HMPREF9238_01184</name>
</gene>
<proteinExistence type="inferred from homology"/>
<evidence type="ECO:0000259" key="9">
    <source>
        <dbReference type="Pfam" id="PF00408"/>
    </source>
</evidence>
<dbReference type="GO" id="GO:0008973">
    <property type="term" value="F:phosphopentomutase activity"/>
    <property type="evidence" value="ECO:0007669"/>
    <property type="project" value="TreeGrafter"/>
</dbReference>
<dbReference type="EMBL" id="AGWN01000001">
    <property type="protein sequence ID" value="EPD31413.1"/>
    <property type="molecule type" value="Genomic_DNA"/>
</dbReference>
<organism evidence="13 14">
    <name type="scientific">Gleimia europaea ACS-120-V-Col10b</name>
    <dbReference type="NCBI Taxonomy" id="883069"/>
    <lineage>
        <taxon>Bacteria</taxon>
        <taxon>Bacillati</taxon>
        <taxon>Actinomycetota</taxon>
        <taxon>Actinomycetes</taxon>
        <taxon>Actinomycetales</taxon>
        <taxon>Actinomycetaceae</taxon>
        <taxon>Gleimia</taxon>
    </lineage>
</organism>
<dbReference type="Pfam" id="PF02879">
    <property type="entry name" value="PGM_PMM_II"/>
    <property type="match status" value="1"/>
</dbReference>
<dbReference type="GO" id="GO:0000287">
    <property type="term" value="F:magnesium ion binding"/>
    <property type="evidence" value="ECO:0007669"/>
    <property type="project" value="InterPro"/>
</dbReference>
<dbReference type="Gene3D" id="3.30.310.50">
    <property type="entry name" value="Alpha-D-phosphohexomutase, C-terminal domain"/>
    <property type="match status" value="1"/>
</dbReference>
<evidence type="ECO:0000256" key="3">
    <source>
        <dbReference type="ARBA" id="ARBA00022553"/>
    </source>
</evidence>
<dbReference type="InterPro" id="IPR005845">
    <property type="entry name" value="A-D-PHexomutase_a/b/a-II"/>
</dbReference>
<protein>
    <submittedName>
        <fullName evidence="13">Phosphoglucomutase, alpha-D-glucose phosphate-specific</fullName>
    </submittedName>
</protein>
<evidence type="ECO:0000256" key="7">
    <source>
        <dbReference type="RuleBase" id="RU004326"/>
    </source>
</evidence>
<keyword evidence="5 7" id="KW-0460">Magnesium</keyword>
<dbReference type="Proteomes" id="UP000014387">
    <property type="component" value="Unassembled WGS sequence"/>
</dbReference>
<dbReference type="SUPFAM" id="SSF53738">
    <property type="entry name" value="Phosphoglucomutase, first 3 domains"/>
    <property type="match status" value="3"/>
</dbReference>
<feature type="domain" description="Alpha-D-phosphohexomutase alpha/beta/alpha" evidence="11">
    <location>
        <begin position="229"/>
        <end position="343"/>
    </location>
</feature>
<feature type="domain" description="Alpha-D-phosphohexomutase alpha/beta/alpha" evidence="10">
    <location>
        <begin position="50"/>
        <end position="199"/>
    </location>
</feature>
<dbReference type="InterPro" id="IPR016055">
    <property type="entry name" value="A-D-PHexomutase_a/b/a-I/II/III"/>
</dbReference>
<dbReference type="Pfam" id="PF02878">
    <property type="entry name" value="PGM_PMM_I"/>
    <property type="match status" value="1"/>
</dbReference>
<evidence type="ECO:0000259" key="11">
    <source>
        <dbReference type="Pfam" id="PF02879"/>
    </source>
</evidence>
<feature type="domain" description="Alpha-D-phosphohexomutase alpha/beta/alpha" evidence="12">
    <location>
        <begin position="346"/>
        <end position="466"/>
    </location>
</feature>
<dbReference type="CDD" id="cd05801">
    <property type="entry name" value="PGM_like3"/>
    <property type="match status" value="1"/>
</dbReference>
<evidence type="ECO:0000256" key="5">
    <source>
        <dbReference type="ARBA" id="ARBA00022842"/>
    </source>
</evidence>
<reference evidence="13 14" key="1">
    <citation type="submission" date="2013-05" db="EMBL/GenBank/DDBJ databases">
        <title>The Genome Sequence of Actinomyces europaeus ACS-120-V-COL10B.</title>
        <authorList>
            <consortium name="The Broad Institute Genomics Platform"/>
            <person name="Earl A."/>
            <person name="Ward D."/>
            <person name="Feldgarden M."/>
            <person name="Gevers D."/>
            <person name="Saerens B."/>
            <person name="Vaneechoutte M."/>
            <person name="Walker B."/>
            <person name="Young S."/>
            <person name="Zeng Q."/>
            <person name="Gargeya S."/>
            <person name="Fitzgerald M."/>
            <person name="Haas B."/>
            <person name="Abouelleil A."/>
            <person name="Allen A.W."/>
            <person name="Alvarado L."/>
            <person name="Arachchi H.M."/>
            <person name="Berlin A.M."/>
            <person name="Chapman S.B."/>
            <person name="Gainer-Dewar J."/>
            <person name="Goldberg J."/>
            <person name="Griggs A."/>
            <person name="Gujja S."/>
            <person name="Hansen M."/>
            <person name="Howarth C."/>
            <person name="Imamovic A."/>
            <person name="Ireland A."/>
            <person name="Larimer J."/>
            <person name="McCowan C."/>
            <person name="Murphy C."/>
            <person name="Pearson M."/>
            <person name="Poon T.W."/>
            <person name="Priest M."/>
            <person name="Roberts A."/>
            <person name="Saif S."/>
            <person name="Shea T."/>
            <person name="Sisk P."/>
            <person name="Sykes S."/>
            <person name="Wortman J."/>
            <person name="Nusbaum C."/>
            <person name="Birren B."/>
        </authorList>
    </citation>
    <scope>NUCLEOTIDE SEQUENCE [LARGE SCALE GENOMIC DNA]</scope>
    <source>
        <strain evidence="13 14">ACS-120-V-Col10b</strain>
    </source>
</reference>
<dbReference type="Pfam" id="PF02880">
    <property type="entry name" value="PGM_PMM_III"/>
    <property type="match status" value="1"/>
</dbReference>
<dbReference type="PANTHER" id="PTHR45745:SF1">
    <property type="entry name" value="PHOSPHOGLUCOMUTASE 2B-RELATED"/>
    <property type="match status" value="1"/>
</dbReference>
<dbReference type="InterPro" id="IPR005846">
    <property type="entry name" value="A-D-PHexomutase_a/b/a-III"/>
</dbReference>
<evidence type="ECO:0000256" key="6">
    <source>
        <dbReference type="ARBA" id="ARBA00023235"/>
    </source>
</evidence>
<dbReference type="GO" id="GO:0005975">
    <property type="term" value="P:carbohydrate metabolic process"/>
    <property type="evidence" value="ECO:0007669"/>
    <property type="project" value="InterPro"/>
</dbReference>
<dbReference type="InterPro" id="IPR016066">
    <property type="entry name" value="A-D-PHexomutase_CS"/>
</dbReference>
<dbReference type="GO" id="GO:0004614">
    <property type="term" value="F:phosphoglucomutase activity"/>
    <property type="evidence" value="ECO:0007669"/>
    <property type="project" value="InterPro"/>
</dbReference>
<dbReference type="PANTHER" id="PTHR45745">
    <property type="entry name" value="PHOSPHOMANNOMUTASE 45A"/>
    <property type="match status" value="1"/>
</dbReference>
<keyword evidence="4 7" id="KW-0479">Metal-binding</keyword>
<sequence>MKISVTHATLIGMHERAGQLAKPEDLINVDEVLSAYYEIEPDVNNPAQKVVFGTSGHRGSSLDGAFNEAHIVATTQAIVEYRASQGFDGPLFIGRDTHALSEPAWRSALEVLVANGVDVQVDSRGSYTPTPAVSHAILVANGAGSPAGLRTSGPGLADGIVVTPSHNPPRDGGFKYNPPSGGPADSDATGWIANRANEILADGWSKVKRARSQGLLENPHVHHYNYLKKYVDDLENVIDIDAIREAGVRIGADPLGGASVDYWAAISERYGLDLTVINPKVDPTWRFMTLDWDGKIRMDCSSPYAMASVRERMKPDASGKTPFDVATGNDADSDRHGIVTPDGLMNPNHYLAVAIEYLFTHRPGWGKDTAVGKTLVSSALIDRVVESMGRKLIEVPVGFKYFVSGLMNGTIGFGGEESAGASFLRKDGTVWTTDKDGILLCLLAAEIIAVTGKTPSQLHQEQVERFGASAYSRIDNAATREEKAKLAKLAPEDVAAQELAGEEITARLVNAPGDGNAIGGLKVTTKNAWFAARPSGTEDVYKIYAESFKGEDHLQEVLEEAKEVVKEALA</sequence>
<comment type="cofactor">
    <cofactor evidence="1">
        <name>Mg(2+)</name>
        <dbReference type="ChEBI" id="CHEBI:18420"/>
    </cofactor>
</comment>
<keyword evidence="6" id="KW-0413">Isomerase</keyword>
<evidence type="ECO:0000256" key="8">
    <source>
        <dbReference type="SAM" id="MobiDB-lite"/>
    </source>
</evidence>
<dbReference type="GO" id="GO:0006166">
    <property type="term" value="P:purine ribonucleoside salvage"/>
    <property type="evidence" value="ECO:0007669"/>
    <property type="project" value="TreeGrafter"/>
</dbReference>
<accession>A0A9W5VWY5</accession>
<dbReference type="InterPro" id="IPR005843">
    <property type="entry name" value="A-D-PHexomutase_C"/>
</dbReference>